<dbReference type="SUPFAM" id="SSF56601">
    <property type="entry name" value="beta-lactamase/transpeptidase-like"/>
    <property type="match status" value="1"/>
</dbReference>
<dbReference type="SUPFAM" id="SSF56519">
    <property type="entry name" value="Penicillin binding protein dimerisation domain"/>
    <property type="match status" value="1"/>
</dbReference>
<keyword evidence="2" id="KW-0121">Carboxypeptidase</keyword>
<dbReference type="InterPro" id="IPR050515">
    <property type="entry name" value="Beta-lactam/transpept"/>
</dbReference>
<dbReference type="GO" id="GO:0004180">
    <property type="term" value="F:carboxypeptidase activity"/>
    <property type="evidence" value="ECO:0007669"/>
    <property type="project" value="UniProtKB-KW"/>
</dbReference>
<organism evidence="5 6">
    <name type="scientific">Pontibacter akesuensis</name>
    <dbReference type="NCBI Taxonomy" id="388950"/>
    <lineage>
        <taxon>Bacteria</taxon>
        <taxon>Pseudomonadati</taxon>
        <taxon>Bacteroidota</taxon>
        <taxon>Cytophagia</taxon>
        <taxon>Cytophagales</taxon>
        <taxon>Hymenobacteraceae</taxon>
        <taxon>Pontibacter</taxon>
    </lineage>
</organism>
<dbReference type="PROSITE" id="PS51178">
    <property type="entry name" value="PASTA"/>
    <property type="match status" value="1"/>
</dbReference>
<reference evidence="6" key="1">
    <citation type="submission" date="2016-10" db="EMBL/GenBank/DDBJ databases">
        <authorList>
            <person name="Varghese N."/>
        </authorList>
    </citation>
    <scope>NUCLEOTIDE SEQUENCE [LARGE SCALE GENOMIC DNA]</scope>
    <source>
        <strain evidence="6">DSM 18820</strain>
    </source>
</reference>
<evidence type="ECO:0000259" key="4">
    <source>
        <dbReference type="PROSITE" id="PS51178"/>
    </source>
</evidence>
<dbReference type="GO" id="GO:0008658">
    <property type="term" value="F:penicillin binding"/>
    <property type="evidence" value="ECO:0007669"/>
    <property type="project" value="InterPro"/>
</dbReference>
<evidence type="ECO:0000256" key="1">
    <source>
        <dbReference type="ARBA" id="ARBA00004370"/>
    </source>
</evidence>
<accession>A0A1I7GXN2</accession>
<evidence type="ECO:0000313" key="5">
    <source>
        <dbReference type="EMBL" id="SFU53201.1"/>
    </source>
</evidence>
<dbReference type="Pfam" id="PF00905">
    <property type="entry name" value="Transpeptidase"/>
    <property type="match status" value="1"/>
</dbReference>
<keyword evidence="2" id="KW-0645">Protease</keyword>
<dbReference type="Gene3D" id="3.90.1310.10">
    <property type="entry name" value="Penicillin-binding protein 2a (Domain 2)"/>
    <property type="match status" value="1"/>
</dbReference>
<dbReference type="InterPro" id="IPR012338">
    <property type="entry name" value="Beta-lactam/transpept-like"/>
</dbReference>
<dbReference type="Proteomes" id="UP000182491">
    <property type="component" value="Unassembled WGS sequence"/>
</dbReference>
<gene>
    <name evidence="5" type="ORF">SAMN04487941_1344</name>
</gene>
<dbReference type="Pfam" id="PF03717">
    <property type="entry name" value="PBP_dimer"/>
    <property type="match status" value="1"/>
</dbReference>
<dbReference type="GO" id="GO:0051301">
    <property type="term" value="P:cell division"/>
    <property type="evidence" value="ECO:0007669"/>
    <property type="project" value="UniProtKB-KW"/>
</dbReference>
<dbReference type="SUPFAM" id="SSF54184">
    <property type="entry name" value="Penicillin-binding protein 2x (pbp-2x), c-terminal domain"/>
    <property type="match status" value="1"/>
</dbReference>
<sequence length="699" mass="78001">MNIKKSIVVRVRLAFLLVCLFACAIVYKVIAIQYLDGEKWKSISKERRIFYKPVHATRGNIFSDNGSILATSLPFYRVAFDPTVAKAEVFNNGVDSLAMLLAQFYGDRSEDYYRRKIKNARHAGRRYIRLNSRQINYQDKKLMAKWPVFRDGKNKGGVIFEKVEKRFKPFGLLADRTIGFINEDKNGAGLEFSFNGDLTGADGEALFERIAGGSKPIYDGTEVKPQHGYDIKTTLDINLQDVAENALYKALERTNAEYGCVILMEVKTGEIKAIANLGKTTGGYIEDYNYAVGNQGRTEPGSTFKLASMMALFEHAPEVKLTDTIDTGDGRYRIKNTVMTDAKINGYGKLTVQQVFEKSSNVGVAKLMEAHFSNDQQAYIDYLNKFGLNSTLGFQMEGEARPYMKDPRDKNWYGTTLTSMSIGYELKLSPLQTLAFYNAVANNGVKIQPIIVKEIRKADEVLHSYSTRVLDDQICSEATLKKLRMMLEGVVANGTAKNVLSADYKIAGKTGTARKVKNGRYVKEYSTSFAGYFPADNPKYSCIVIIDSPRGVNVYGGDVAAPVFKELADKAYARDLAMHKPMHERVVPNRESIPQVEAGSFDDLRTICNTIGVSTRNGNLDDEWVKVVPLRRSLGFEATPVMKNTVPDVQGMTLRDALYILGNQHLKVKVSGAGKRVKEQSLEPGTEINEEKTITITLS</sequence>
<keyword evidence="5" id="KW-0131">Cell cycle</keyword>
<dbReference type="RefSeq" id="WP_068836649.1">
    <property type="nucleotide sequence ID" value="NZ_BMXC01000001.1"/>
</dbReference>
<dbReference type="PANTHER" id="PTHR30627">
    <property type="entry name" value="PEPTIDOGLYCAN D,D-TRANSPEPTIDASE"/>
    <property type="match status" value="1"/>
</dbReference>
<proteinExistence type="predicted"/>
<dbReference type="AlphaFoldDB" id="A0A1I7GXN2"/>
<dbReference type="Pfam" id="PF03793">
    <property type="entry name" value="PASTA"/>
    <property type="match status" value="1"/>
</dbReference>
<dbReference type="STRING" id="388950.GCA_001611675_00440"/>
<dbReference type="PANTHER" id="PTHR30627:SF1">
    <property type="entry name" value="PEPTIDOGLYCAN D,D-TRANSPEPTIDASE FTSI"/>
    <property type="match status" value="1"/>
</dbReference>
<dbReference type="Gene3D" id="3.30.10.20">
    <property type="match status" value="1"/>
</dbReference>
<dbReference type="InterPro" id="IPR036138">
    <property type="entry name" value="PBP_dimer_sf"/>
</dbReference>
<evidence type="ECO:0000256" key="2">
    <source>
        <dbReference type="ARBA" id="ARBA00022645"/>
    </source>
</evidence>
<dbReference type="GO" id="GO:0071555">
    <property type="term" value="P:cell wall organization"/>
    <property type="evidence" value="ECO:0007669"/>
    <property type="project" value="TreeGrafter"/>
</dbReference>
<keyword evidence="2" id="KW-0378">Hydrolase</keyword>
<dbReference type="InterPro" id="IPR005311">
    <property type="entry name" value="PBP_dimer"/>
</dbReference>
<keyword evidence="3" id="KW-0472">Membrane</keyword>
<dbReference type="SMART" id="SM00740">
    <property type="entry name" value="PASTA"/>
    <property type="match status" value="1"/>
</dbReference>
<dbReference type="GO" id="GO:0005886">
    <property type="term" value="C:plasma membrane"/>
    <property type="evidence" value="ECO:0007669"/>
    <property type="project" value="TreeGrafter"/>
</dbReference>
<dbReference type="Gene3D" id="3.40.710.10">
    <property type="entry name" value="DD-peptidase/beta-lactamase superfamily"/>
    <property type="match status" value="1"/>
</dbReference>
<keyword evidence="5" id="KW-0132">Cell division</keyword>
<evidence type="ECO:0000256" key="3">
    <source>
        <dbReference type="ARBA" id="ARBA00023136"/>
    </source>
</evidence>
<protein>
    <submittedName>
        <fullName evidence="5">Cell division protein FtsI (Penicillin-binding protein 3)</fullName>
    </submittedName>
</protein>
<feature type="domain" description="PASTA" evidence="4">
    <location>
        <begin position="643"/>
        <end position="699"/>
    </location>
</feature>
<keyword evidence="6" id="KW-1185">Reference proteome</keyword>
<dbReference type="InterPro" id="IPR001460">
    <property type="entry name" value="PCN-bd_Tpept"/>
</dbReference>
<dbReference type="CDD" id="cd06575">
    <property type="entry name" value="PASTA_Pbp2x-like_2"/>
    <property type="match status" value="1"/>
</dbReference>
<dbReference type="Gene3D" id="3.30.450.330">
    <property type="match status" value="1"/>
</dbReference>
<comment type="subcellular location">
    <subcellularLocation>
        <location evidence="1">Membrane</location>
    </subcellularLocation>
</comment>
<dbReference type="EMBL" id="FPCA01000001">
    <property type="protein sequence ID" value="SFU53201.1"/>
    <property type="molecule type" value="Genomic_DNA"/>
</dbReference>
<name>A0A1I7GXN2_9BACT</name>
<evidence type="ECO:0000313" key="6">
    <source>
        <dbReference type="Proteomes" id="UP000182491"/>
    </source>
</evidence>
<dbReference type="InterPro" id="IPR005543">
    <property type="entry name" value="PASTA_dom"/>
</dbReference>